<dbReference type="RefSeq" id="WP_015230200.1">
    <property type="nucleotide sequence ID" value="NC_019780.1"/>
</dbReference>
<evidence type="ECO:0000313" key="2">
    <source>
        <dbReference type="EMBL" id="AFZ51210.1"/>
    </source>
</evidence>
<dbReference type="Pfam" id="PF07277">
    <property type="entry name" value="SapC"/>
    <property type="match status" value="1"/>
</dbReference>
<accession>K9YY40</accession>
<gene>
    <name evidence="2" type="ORF">Dacsa_2624</name>
</gene>
<dbReference type="Proteomes" id="UP000010482">
    <property type="component" value="Chromosome"/>
</dbReference>
<dbReference type="eggNOG" id="COG1262">
    <property type="taxonomic scope" value="Bacteria"/>
</dbReference>
<feature type="region of interest" description="Disordered" evidence="1">
    <location>
        <begin position="238"/>
        <end position="259"/>
    </location>
</feature>
<dbReference type="OrthoDB" id="571283at2"/>
<dbReference type="EMBL" id="CP003944">
    <property type="protein sequence ID" value="AFZ51210.1"/>
    <property type="molecule type" value="Genomic_DNA"/>
</dbReference>
<feature type="compositionally biased region" description="Polar residues" evidence="1">
    <location>
        <begin position="242"/>
        <end position="259"/>
    </location>
</feature>
<organism evidence="2 3">
    <name type="scientific">Dactylococcopsis salina (strain PCC 8305)</name>
    <name type="common">Myxobactron salinum</name>
    <dbReference type="NCBI Taxonomy" id="13035"/>
    <lineage>
        <taxon>Bacteria</taxon>
        <taxon>Bacillati</taxon>
        <taxon>Cyanobacteriota</taxon>
        <taxon>Cyanophyceae</taxon>
        <taxon>Nodosilineales</taxon>
        <taxon>Cymatolegaceae</taxon>
        <taxon>Dactylococcopsis</taxon>
    </lineage>
</organism>
<name>K9YY40_DACS8</name>
<dbReference type="InterPro" id="IPR010836">
    <property type="entry name" value="SapC"/>
</dbReference>
<dbReference type="AlphaFoldDB" id="K9YY40"/>
<dbReference type="HOGENOM" id="CLU_074824_1_1_3"/>
<evidence type="ECO:0000256" key="1">
    <source>
        <dbReference type="SAM" id="MobiDB-lite"/>
    </source>
</evidence>
<keyword evidence="3" id="KW-1185">Reference proteome</keyword>
<evidence type="ECO:0000313" key="3">
    <source>
        <dbReference type="Proteomes" id="UP000010482"/>
    </source>
</evidence>
<proteinExistence type="predicted"/>
<reference evidence="2" key="1">
    <citation type="submission" date="2012-04" db="EMBL/GenBank/DDBJ databases">
        <title>Finished genome of Dactylococcopsis salina PCC 8305.</title>
        <authorList>
            <consortium name="US DOE Joint Genome Institute"/>
            <person name="Gugger M."/>
            <person name="Coursin T."/>
            <person name="Rippka R."/>
            <person name="Tandeau De Marsac N."/>
            <person name="Huntemann M."/>
            <person name="Wei C.-L."/>
            <person name="Han J."/>
            <person name="Detter J.C."/>
            <person name="Han C."/>
            <person name="Tapia R."/>
            <person name="Daligault H."/>
            <person name="Chen A."/>
            <person name="Krypides N."/>
            <person name="Mavromatis K."/>
            <person name="Markowitz V."/>
            <person name="Szeto E."/>
            <person name="Ivanova N."/>
            <person name="Ovchinnikova G."/>
            <person name="Pagani I."/>
            <person name="Pati A."/>
            <person name="Goodwin L."/>
            <person name="Peters L."/>
            <person name="Pitluck S."/>
            <person name="Woyke T."/>
            <person name="Kerfeld C."/>
        </authorList>
    </citation>
    <scope>NUCLEOTIDE SEQUENCE [LARGE SCALE GENOMIC DNA]</scope>
    <source>
        <strain evidence="2">PCC 8305</strain>
    </source>
</reference>
<dbReference type="KEGG" id="dsl:Dacsa_2624"/>
<protein>
    <submittedName>
        <fullName evidence="2">SapC</fullName>
    </submittedName>
</protein>
<sequence>MAKQLLFYDQVVPVSKEKHGNLSVKTGDNYQFAKQANAIPITLGEFAPATQEYPLVFVENQNSLMPVVVVGLQAEQNLYVNDNGEWQGKYIPAFVRRYPFVFALSDDEKTFTLCVDESFSGCNENGRGERLFDTEGEETQYLKNVLNFLKNYQTQFQATEQFSQKLKDLELLEQMQMRFDSGEDQPSSLSGFFAVNREKLQQLSGEQLAELMQLGWLELTYLHLHSINNFSNVVERSKEAKTNSGTETSTEQELATAQS</sequence>